<evidence type="ECO:0000313" key="2">
    <source>
        <dbReference type="EMBL" id="KAF1915821.1"/>
    </source>
</evidence>
<evidence type="ECO:0000313" key="3">
    <source>
        <dbReference type="Proteomes" id="UP000800096"/>
    </source>
</evidence>
<keyword evidence="3" id="KW-1185">Reference proteome</keyword>
<sequence>MSSYGSNHSHHLHPSHYPPNPQTQQMPSQQPYPTTPRPAPTLQPQAFYAPTTHHHHHQQTHPSPPSTPMSIPTPRPPSNRHATSAHAQNFARPPSYARSHSHASHHAPQTRADAEDSEQSLVLDGDTLRQYERRYAKDRELEKRPTLGGSVMSVIRALGGRRV</sequence>
<proteinExistence type="predicted"/>
<feature type="compositionally biased region" description="Pro residues" evidence="1">
    <location>
        <begin position="62"/>
        <end position="77"/>
    </location>
</feature>
<feature type="compositionally biased region" description="Polar residues" evidence="1">
    <location>
        <begin position="22"/>
        <end position="32"/>
    </location>
</feature>
<dbReference type="Proteomes" id="UP000800096">
    <property type="component" value="Unassembled WGS sequence"/>
</dbReference>
<name>A0A6A5QJC1_AMPQU</name>
<dbReference type="OrthoDB" id="3794714at2759"/>
<gene>
    <name evidence="2" type="ORF">BDU57DRAFT_207061</name>
</gene>
<protein>
    <submittedName>
        <fullName evidence="2">Uncharacterized protein</fullName>
    </submittedName>
</protein>
<accession>A0A6A5QJC1</accession>
<dbReference type="AlphaFoldDB" id="A0A6A5QJC1"/>
<evidence type="ECO:0000256" key="1">
    <source>
        <dbReference type="SAM" id="MobiDB-lite"/>
    </source>
</evidence>
<dbReference type="EMBL" id="ML979135">
    <property type="protein sequence ID" value="KAF1915821.1"/>
    <property type="molecule type" value="Genomic_DNA"/>
</dbReference>
<reference evidence="2" key="1">
    <citation type="journal article" date="2020" name="Stud. Mycol.">
        <title>101 Dothideomycetes genomes: a test case for predicting lifestyles and emergence of pathogens.</title>
        <authorList>
            <person name="Haridas S."/>
            <person name="Albert R."/>
            <person name="Binder M."/>
            <person name="Bloem J."/>
            <person name="Labutti K."/>
            <person name="Salamov A."/>
            <person name="Andreopoulos B."/>
            <person name="Baker S."/>
            <person name="Barry K."/>
            <person name="Bills G."/>
            <person name="Bluhm B."/>
            <person name="Cannon C."/>
            <person name="Castanera R."/>
            <person name="Culley D."/>
            <person name="Daum C."/>
            <person name="Ezra D."/>
            <person name="Gonzalez J."/>
            <person name="Henrissat B."/>
            <person name="Kuo A."/>
            <person name="Liang C."/>
            <person name="Lipzen A."/>
            <person name="Lutzoni F."/>
            <person name="Magnuson J."/>
            <person name="Mondo S."/>
            <person name="Nolan M."/>
            <person name="Ohm R."/>
            <person name="Pangilinan J."/>
            <person name="Park H.-J."/>
            <person name="Ramirez L."/>
            <person name="Alfaro M."/>
            <person name="Sun H."/>
            <person name="Tritt A."/>
            <person name="Yoshinaga Y."/>
            <person name="Zwiers L.-H."/>
            <person name="Turgeon B."/>
            <person name="Goodwin S."/>
            <person name="Spatafora J."/>
            <person name="Crous P."/>
            <person name="Grigoriev I."/>
        </authorList>
    </citation>
    <scope>NUCLEOTIDE SEQUENCE</scope>
    <source>
        <strain evidence="2">HMLAC05119</strain>
    </source>
</reference>
<organism evidence="2 3">
    <name type="scientific">Ampelomyces quisqualis</name>
    <name type="common">Powdery mildew agent</name>
    <dbReference type="NCBI Taxonomy" id="50730"/>
    <lineage>
        <taxon>Eukaryota</taxon>
        <taxon>Fungi</taxon>
        <taxon>Dikarya</taxon>
        <taxon>Ascomycota</taxon>
        <taxon>Pezizomycotina</taxon>
        <taxon>Dothideomycetes</taxon>
        <taxon>Pleosporomycetidae</taxon>
        <taxon>Pleosporales</taxon>
        <taxon>Pleosporineae</taxon>
        <taxon>Phaeosphaeriaceae</taxon>
        <taxon>Ampelomyces</taxon>
    </lineage>
</organism>
<feature type="region of interest" description="Disordered" evidence="1">
    <location>
        <begin position="1"/>
        <end position="152"/>
    </location>
</feature>
<feature type="compositionally biased region" description="Basic and acidic residues" evidence="1">
    <location>
        <begin position="126"/>
        <end position="145"/>
    </location>
</feature>